<dbReference type="AlphaFoldDB" id="F8N9X3"/>
<evidence type="ECO:0000313" key="3">
    <source>
        <dbReference type="Proteomes" id="UP000002772"/>
    </source>
</evidence>
<dbReference type="InterPro" id="IPR024445">
    <property type="entry name" value="Tnp_ISXO2-like"/>
</dbReference>
<dbReference type="eggNOG" id="COG3677">
    <property type="taxonomic scope" value="Bacteria"/>
</dbReference>
<accession>F8N9X3</accession>
<dbReference type="STRING" id="688246.Premu_2416"/>
<dbReference type="Pfam" id="PF12762">
    <property type="entry name" value="DDE_Tnp_IS1595"/>
    <property type="match status" value="1"/>
</dbReference>
<name>F8N9X3_9BACT</name>
<feature type="domain" description="ISXO2-like transposase" evidence="1">
    <location>
        <begin position="134"/>
        <end position="297"/>
    </location>
</feature>
<protein>
    <recommendedName>
        <fullName evidence="1">ISXO2-like transposase domain-containing protein</fullName>
    </recommendedName>
</protein>
<evidence type="ECO:0000259" key="1">
    <source>
        <dbReference type="SMART" id="SM01126"/>
    </source>
</evidence>
<keyword evidence="3" id="KW-1185">Reference proteome</keyword>
<reference evidence="3" key="1">
    <citation type="journal article" date="2011" name="Stand. Genomic Sci.">
        <title>Non-contiguous finished genome sequence of the opportunistic oral pathogen Prevotella multisaccharivorax type strain (PPPA20).</title>
        <authorList>
            <person name="Pati A."/>
            <person name="Gronow S."/>
            <person name="Lu M."/>
            <person name="Lapidus A."/>
            <person name="Nolan M."/>
            <person name="Lucas S."/>
            <person name="Hammon N."/>
            <person name="Deshpande S."/>
            <person name="Cheng J.F."/>
            <person name="Tapia R."/>
            <person name="Han C."/>
            <person name="Goodwin L."/>
            <person name="Pitluck S."/>
            <person name="Liolios K."/>
            <person name="Pagani I."/>
            <person name="Mavromatis K."/>
            <person name="Mikhailova N."/>
            <person name="Huntemann M."/>
            <person name="Chen A."/>
            <person name="Palaniappan K."/>
            <person name="Land M."/>
            <person name="Hauser L."/>
            <person name="Detter J.C."/>
            <person name="Brambilla E.M."/>
            <person name="Rohde M."/>
            <person name="Goker M."/>
            <person name="Woyke T."/>
            <person name="Bristow J."/>
            <person name="Eisen J.A."/>
            <person name="Markowitz V."/>
            <person name="Hugenholtz P."/>
            <person name="Kyrpides N.C."/>
            <person name="Klenk H.P."/>
            <person name="Ivanova N."/>
        </authorList>
    </citation>
    <scope>NUCLEOTIDE SEQUENCE [LARGE SCALE GENOMIC DNA]</scope>
    <source>
        <strain evidence="3">DSM 17128</strain>
    </source>
</reference>
<gene>
    <name evidence="2" type="ORF">Premu_2416</name>
</gene>
<proteinExistence type="predicted"/>
<dbReference type="EMBL" id="GL945017">
    <property type="protein sequence ID" value="EGN57790.1"/>
    <property type="molecule type" value="Genomic_DNA"/>
</dbReference>
<dbReference type="Proteomes" id="UP000002772">
    <property type="component" value="Unassembled WGS sequence"/>
</dbReference>
<sequence>MFDYWKGMIMNLTDFYEVYPDEEACEHALKEFRECHTLYCPVCGGLHLSWNPSHKSWTCMDCGHEVTLRSGTVMQGGNLSISGWFVAMFLIVSTKRAISALEVQRQLGRKRYQPVWEMMHKLRDVMGKRDSLYRLFDQVELDEGFFSTETPDSEKWHSLKRGHGSQRKTAVLVMAESSVPTNTPMKKYSTGKRVGHIKMEVIPDLKAATEEDKIKNSIDAGANATTDATKSYAALTANKIVAKHKAYKMRDKTMVGKVLPWVHISISNAKRSILDTYHDIKGDFLQLYLNEFCYKFNRRYFGFHLFDRLELCACTYRTSFKHRIY</sequence>
<organism evidence="2 3">
    <name type="scientific">Hallella multisaccharivorax DSM 17128</name>
    <dbReference type="NCBI Taxonomy" id="688246"/>
    <lineage>
        <taxon>Bacteria</taxon>
        <taxon>Pseudomonadati</taxon>
        <taxon>Bacteroidota</taxon>
        <taxon>Bacteroidia</taxon>
        <taxon>Bacteroidales</taxon>
        <taxon>Prevotellaceae</taxon>
        <taxon>Hallella</taxon>
    </lineage>
</organism>
<dbReference type="HOGENOM" id="CLU_044348_1_1_10"/>
<dbReference type="SMART" id="SM01126">
    <property type="entry name" value="DDE_Tnp_IS1595"/>
    <property type="match status" value="1"/>
</dbReference>
<evidence type="ECO:0000313" key="2">
    <source>
        <dbReference type="EMBL" id="EGN57790.1"/>
    </source>
</evidence>
<dbReference type="NCBIfam" id="NF033547">
    <property type="entry name" value="transpos_IS1595"/>
    <property type="match status" value="1"/>
</dbReference>